<dbReference type="Gramene" id="rna-gnl|WGS:JABURB|Cocit.L0631.1">
    <property type="protein sequence ID" value="cds-KAF7849562.1"/>
    <property type="gene ID" value="gene-BT93_L0631"/>
</dbReference>
<name>A0A8T0CS19_CORYI</name>
<keyword evidence="4" id="KW-1185">Reference proteome</keyword>
<dbReference type="EMBL" id="MU089748">
    <property type="protein sequence ID" value="KAF7849562.1"/>
    <property type="molecule type" value="Genomic_DNA"/>
</dbReference>
<dbReference type="GO" id="GO:0003824">
    <property type="term" value="F:catalytic activity"/>
    <property type="evidence" value="ECO:0007669"/>
    <property type="project" value="InterPro"/>
</dbReference>
<feature type="region of interest" description="Disordered" evidence="1">
    <location>
        <begin position="15"/>
        <end position="98"/>
    </location>
</feature>
<feature type="region of interest" description="Disordered" evidence="1">
    <location>
        <begin position="235"/>
        <end position="290"/>
    </location>
</feature>
<dbReference type="Proteomes" id="UP000806378">
    <property type="component" value="Unassembled WGS sequence"/>
</dbReference>
<dbReference type="SUPFAM" id="SSF56219">
    <property type="entry name" value="DNase I-like"/>
    <property type="match status" value="1"/>
</dbReference>
<dbReference type="Pfam" id="PF03372">
    <property type="entry name" value="Exo_endo_phos"/>
    <property type="match status" value="1"/>
</dbReference>
<accession>A0A8T0CS19</accession>
<organism evidence="3 4">
    <name type="scientific">Corymbia citriodora subsp. variegata</name>
    <dbReference type="NCBI Taxonomy" id="360336"/>
    <lineage>
        <taxon>Eukaryota</taxon>
        <taxon>Viridiplantae</taxon>
        <taxon>Streptophyta</taxon>
        <taxon>Embryophyta</taxon>
        <taxon>Tracheophyta</taxon>
        <taxon>Spermatophyta</taxon>
        <taxon>Magnoliopsida</taxon>
        <taxon>eudicotyledons</taxon>
        <taxon>Gunneridae</taxon>
        <taxon>Pentapetalae</taxon>
        <taxon>rosids</taxon>
        <taxon>malvids</taxon>
        <taxon>Myrtales</taxon>
        <taxon>Myrtaceae</taxon>
        <taxon>Myrtoideae</taxon>
        <taxon>Eucalypteae</taxon>
        <taxon>Corymbia</taxon>
    </lineage>
</organism>
<protein>
    <recommendedName>
        <fullName evidence="2">Endonuclease/exonuclease/phosphatase domain-containing protein</fullName>
    </recommendedName>
</protein>
<evidence type="ECO:0000313" key="3">
    <source>
        <dbReference type="EMBL" id="KAF7849562.1"/>
    </source>
</evidence>
<gene>
    <name evidence="3" type="ORF">BT93_L0631</name>
</gene>
<feature type="domain" description="Endonuclease/exonuclease/phosphatase" evidence="2">
    <location>
        <begin position="435"/>
        <end position="536"/>
    </location>
</feature>
<evidence type="ECO:0000256" key="1">
    <source>
        <dbReference type="SAM" id="MobiDB-lite"/>
    </source>
</evidence>
<dbReference type="Gene3D" id="3.60.10.10">
    <property type="entry name" value="Endonuclease/exonuclease/phosphatase"/>
    <property type="match status" value="1"/>
</dbReference>
<dbReference type="OrthoDB" id="1938551at2759"/>
<comment type="caution">
    <text evidence="3">The sequence shown here is derived from an EMBL/GenBank/DDBJ whole genome shotgun (WGS) entry which is preliminary data.</text>
</comment>
<reference evidence="3" key="1">
    <citation type="submission" date="2020-05" db="EMBL/GenBank/DDBJ databases">
        <title>WGS assembly of Corymbia citriodora subspecies variegata.</title>
        <authorList>
            <person name="Barry K."/>
            <person name="Hundley H."/>
            <person name="Shu S."/>
            <person name="Jenkins J."/>
            <person name="Grimwood J."/>
            <person name="Baten A."/>
        </authorList>
    </citation>
    <scope>NUCLEOTIDE SEQUENCE</scope>
    <source>
        <strain evidence="3">CV2-018</strain>
    </source>
</reference>
<proteinExistence type="predicted"/>
<feature type="compositionally biased region" description="Basic residues" evidence="1">
    <location>
        <begin position="28"/>
        <end position="43"/>
    </location>
</feature>
<dbReference type="PANTHER" id="PTHR31286">
    <property type="entry name" value="GLYCINE-RICH CELL WALL STRUCTURAL PROTEIN 1.8-LIKE"/>
    <property type="match status" value="1"/>
</dbReference>
<evidence type="ECO:0000313" key="4">
    <source>
        <dbReference type="Proteomes" id="UP000806378"/>
    </source>
</evidence>
<dbReference type="InterPro" id="IPR040256">
    <property type="entry name" value="At4g02000-like"/>
</dbReference>
<sequence length="755" mass="85616">MLPLVACKIDRSRPLLTHISNGPESSRPRSRSRPPHQCSKSRGRPGGNRGRMVLNAPGTARCELPLSPVAEGDPLQGGTHHGPAVETQNGPPPPQNAEYRRKLLDTGSITVARVMLILQQWDPMLKLKKDNHSKVPVWIRMRNIPLVLWSSKGISGIASLIGKPLFVDQNTEQLKQVAYARVCVELSASDARKETVKVRLKGAPRMVSIEYEWRPVSYNQCGIFGHRCGPDENSFGQAIPPVGSDTQPTEQWRVQASKKCPLRRKAGAQEPRPISPSSAPSPSSDSRSRNKEAIRFDDALKQLAKASQVIPEFPSKNFSSADDLDNADDVGIMGPVRQSKVRLFVWSHDICCLGLMETKVPPHHFGPISSSLLPKWQWLANYEFLAKGRIWIDWNPILVDFSSHFVSSQMIHGLARILHTGSTLHLSAIYGDHTFTARRPLWTDLIRLSTTLLDSPWIVGGDFNAIWDPSDRQGNPDIWHPSFDEFKECLFQAELDDLHYTGFRFTWSSYSGENRKQWKIDRVLVNNKWSSEYSYSEASFLPPGISNHTPMLVRILANRTRKKPFKFFNFWMTHLDFSSMVSQAWEHQSSGTPMYNLCTKLKLLKGKLKQLNKELYSDISMRSANSALVEFEMAQTREYYVLRSLEESFFKQKSRIRWLKEGNQNIRFFHHTINHHHLRNRIITIQDGAGNMVSELEEVQQAFVSYFQELLAPANTALRPTTGEDIRNAMFSLVGGKAPGPNGFNAKIFKKNWDT</sequence>
<feature type="compositionally biased region" description="Low complexity" evidence="1">
    <location>
        <begin position="271"/>
        <end position="285"/>
    </location>
</feature>
<feature type="compositionally biased region" description="Polar residues" evidence="1">
    <location>
        <begin position="244"/>
        <end position="254"/>
    </location>
</feature>
<evidence type="ECO:0000259" key="2">
    <source>
        <dbReference type="Pfam" id="PF03372"/>
    </source>
</evidence>
<dbReference type="InterPro" id="IPR005135">
    <property type="entry name" value="Endo/exonuclease/phosphatase"/>
</dbReference>
<dbReference type="InterPro" id="IPR036691">
    <property type="entry name" value="Endo/exonu/phosph_ase_sf"/>
</dbReference>
<dbReference type="PANTHER" id="PTHR31286:SF180">
    <property type="entry name" value="OS10G0362600 PROTEIN"/>
    <property type="match status" value="1"/>
</dbReference>
<dbReference type="AlphaFoldDB" id="A0A8T0CS19"/>